<dbReference type="Proteomes" id="UP000009170">
    <property type="component" value="Unassembled WGS sequence"/>
</dbReference>
<feature type="domain" description="DUF1995" evidence="1">
    <location>
        <begin position="62"/>
        <end position="318"/>
    </location>
</feature>
<dbReference type="PANTHER" id="PTHR34051">
    <property type="entry name" value="PROTEIN LOW PSII ACCUMULATION 3, CHLOROPLASTIC"/>
    <property type="match status" value="1"/>
</dbReference>
<dbReference type="FunCoup" id="A0A090LZB0">
    <property type="interactions" value="465"/>
</dbReference>
<accession>A0A090LZB0</accession>
<organism evidence="2 3">
    <name type="scientific">Ostreococcus tauri</name>
    <name type="common">Marine green alga</name>
    <dbReference type="NCBI Taxonomy" id="70448"/>
    <lineage>
        <taxon>Eukaryota</taxon>
        <taxon>Viridiplantae</taxon>
        <taxon>Chlorophyta</taxon>
        <taxon>Mamiellophyceae</taxon>
        <taxon>Mamiellales</taxon>
        <taxon>Bathycoccaceae</taxon>
        <taxon>Ostreococcus</taxon>
    </lineage>
</organism>
<evidence type="ECO:0000313" key="3">
    <source>
        <dbReference type="Proteomes" id="UP000009170"/>
    </source>
</evidence>
<sequence length="334" mass="37393">MWRRPVLATDRCGVDRWSPPVEGRHCRAMRARWVGWTPRASTRGTRATGRARAGVGRLTTFPDAYESMVRQCKEAMKRAIVDGTELIELQFPPGGLELASGDLEGNVECNLTTERLRGICDGFRELGMAEKTRVLFPDPTETRLALTGSSPTPDGIRAPEQSETRAMFGDWVGRVDYLDDPSFMSVSGLDKILGTKKSIAERMGADDAAFVVAYPSANISELANTRDLYEDAVRGSGRPLVVCNGEMERTRSNYYPPFWNAGEMGPLREFARKFEGVYVIYNFKGSNPAVLFRVYPEPWQVLRRRRDGSLERVATFEKFESVKAVALEILPTHP</sequence>
<dbReference type="PANTHER" id="PTHR34051:SF1">
    <property type="entry name" value="PROTEIN LOW PSII ACCUMULATION 3, CHLOROPLASTIC"/>
    <property type="match status" value="1"/>
</dbReference>
<dbReference type="Pfam" id="PF09353">
    <property type="entry name" value="DUF1995"/>
    <property type="match status" value="1"/>
</dbReference>
<evidence type="ECO:0000259" key="1">
    <source>
        <dbReference type="Pfam" id="PF09353"/>
    </source>
</evidence>
<proteinExistence type="predicted"/>
<dbReference type="InParanoid" id="A0A090LZB0"/>
<dbReference type="EMBL" id="CAID01000003">
    <property type="protein sequence ID" value="CEF97335.1"/>
    <property type="molecule type" value="Genomic_DNA"/>
</dbReference>
<gene>
    <name evidence="2" type="ORF">OT_ostta03g05280</name>
</gene>
<evidence type="ECO:0000313" key="2">
    <source>
        <dbReference type="EMBL" id="CEF97335.1"/>
    </source>
</evidence>
<protein>
    <recommendedName>
        <fullName evidence="1">DUF1995 domain-containing protein</fullName>
    </recommendedName>
</protein>
<dbReference type="InterPro" id="IPR018962">
    <property type="entry name" value="DUF1995"/>
</dbReference>
<dbReference type="KEGG" id="ota:OT_ostta03g05280"/>
<dbReference type="OrthoDB" id="199922at2759"/>
<reference evidence="2 3" key="2">
    <citation type="journal article" date="2014" name="BMC Genomics">
        <title>An improved genome of the model marine alga Ostreococcus tauri unfolds by assessing Illumina de novo assemblies.</title>
        <authorList>
            <person name="Blanc-Mathieu R."/>
            <person name="Verhelst B."/>
            <person name="Derelle E."/>
            <person name="Rombauts S."/>
            <person name="Bouget F.Y."/>
            <person name="Carre I."/>
            <person name="Chateau A."/>
            <person name="Eyre-Walker A."/>
            <person name="Grimsley N."/>
            <person name="Moreau H."/>
            <person name="Piegu B."/>
            <person name="Rivals E."/>
            <person name="Schackwitz W."/>
            <person name="Van de Peer Y."/>
            <person name="Piganeau G."/>
        </authorList>
    </citation>
    <scope>NUCLEOTIDE SEQUENCE [LARGE SCALE GENOMIC DNA]</scope>
    <source>
        <strain evidence="3">OTTH 0595 / CCAP 157/2 / RCC745</strain>
    </source>
</reference>
<dbReference type="RefSeq" id="XP_003078431.2">
    <property type="nucleotide sequence ID" value="XM_003078383.2"/>
</dbReference>
<comment type="caution">
    <text evidence="2">The sequence shown here is derived from an EMBL/GenBank/DDBJ whole genome shotgun (WGS) entry which is preliminary data.</text>
</comment>
<dbReference type="GeneID" id="9833849"/>
<dbReference type="InterPro" id="IPR044687">
    <property type="entry name" value="LPA3"/>
</dbReference>
<dbReference type="AlphaFoldDB" id="A0A090LZB0"/>
<reference evidence="3" key="1">
    <citation type="journal article" date="2006" name="Proc. Natl. Acad. Sci. U.S.A.">
        <title>Genome analysis of the smallest free-living eukaryote Ostreococcus tauri unveils many unique features.</title>
        <authorList>
            <person name="Derelle E."/>
            <person name="Ferraz C."/>
            <person name="Rombauts S."/>
            <person name="Rouze P."/>
            <person name="Worden A.Z."/>
            <person name="Robbens S."/>
            <person name="Partensky F."/>
            <person name="Degroeve S."/>
            <person name="Echeynie S."/>
            <person name="Cooke R."/>
            <person name="Saeys Y."/>
            <person name="Wuyts J."/>
            <person name="Jabbari K."/>
            <person name="Bowler C."/>
            <person name="Panaud O."/>
            <person name="Piegu B."/>
            <person name="Ball S.G."/>
            <person name="Ral J.-P."/>
            <person name="Bouget F.-Y."/>
            <person name="Piganeau G."/>
            <person name="De Baets B."/>
            <person name="Picard A."/>
            <person name="Delseny M."/>
            <person name="Demaille J."/>
            <person name="Van de Peer Y."/>
            <person name="Moreau H."/>
        </authorList>
    </citation>
    <scope>NUCLEOTIDE SEQUENCE [LARGE SCALE GENOMIC DNA]</scope>
    <source>
        <strain evidence="3">OTTH 0595 / CCAP 157/2 / RCC745</strain>
    </source>
</reference>
<keyword evidence="3" id="KW-1185">Reference proteome</keyword>
<name>A0A090LZB0_OSTTA</name>